<keyword evidence="10" id="KW-0131">Cell cycle</keyword>
<evidence type="ECO:0000313" key="14">
    <source>
        <dbReference type="EMBL" id="CAB4575133.1"/>
    </source>
</evidence>
<dbReference type="GO" id="GO:0051301">
    <property type="term" value="P:cell division"/>
    <property type="evidence" value="ECO:0007669"/>
    <property type="project" value="UniProtKB-KW"/>
</dbReference>
<evidence type="ECO:0000259" key="12">
    <source>
        <dbReference type="Pfam" id="PF02687"/>
    </source>
</evidence>
<feature type="domain" description="ABC3 transporter permease C-terminal" evidence="12">
    <location>
        <begin position="185"/>
        <end position="299"/>
    </location>
</feature>
<evidence type="ECO:0000256" key="5">
    <source>
        <dbReference type="ARBA" id="ARBA00022475"/>
    </source>
</evidence>
<keyword evidence="5" id="KW-1003">Cell membrane</keyword>
<comment type="subcellular location">
    <subcellularLocation>
        <location evidence="2">Cell membrane</location>
        <topology evidence="2">Multi-pass membrane protein</topology>
    </subcellularLocation>
</comment>
<keyword evidence="7 11" id="KW-0812">Transmembrane</keyword>
<name>A0A6J6EKY5_9ZZZZ</name>
<dbReference type="NCBIfam" id="NF038346">
    <property type="entry name" value="FtsX_actino"/>
    <property type="match status" value="1"/>
</dbReference>
<dbReference type="InterPro" id="IPR047929">
    <property type="entry name" value="FtsX_actino"/>
</dbReference>
<gene>
    <name evidence="14" type="ORF">UFOPK1693_00977</name>
</gene>
<feature type="domain" description="FtsX extracellular" evidence="13">
    <location>
        <begin position="57"/>
        <end position="161"/>
    </location>
</feature>
<reference evidence="14" key="1">
    <citation type="submission" date="2020-05" db="EMBL/GenBank/DDBJ databases">
        <authorList>
            <person name="Chiriac C."/>
            <person name="Salcher M."/>
            <person name="Ghai R."/>
            <person name="Kavagutti S V."/>
        </authorList>
    </citation>
    <scope>NUCLEOTIDE SEQUENCE</scope>
</reference>
<organism evidence="14">
    <name type="scientific">freshwater metagenome</name>
    <dbReference type="NCBI Taxonomy" id="449393"/>
    <lineage>
        <taxon>unclassified sequences</taxon>
        <taxon>metagenomes</taxon>
        <taxon>ecological metagenomes</taxon>
    </lineage>
</organism>
<evidence type="ECO:0000259" key="13">
    <source>
        <dbReference type="Pfam" id="PF18075"/>
    </source>
</evidence>
<feature type="transmembrane region" description="Helical" evidence="11">
    <location>
        <begin position="20"/>
        <end position="41"/>
    </location>
</feature>
<dbReference type="EMBL" id="CAEZTO010000019">
    <property type="protein sequence ID" value="CAB4575133.1"/>
    <property type="molecule type" value="Genomic_DNA"/>
</dbReference>
<comment type="function">
    <text evidence="1">Part of the ABC transporter FtsEX involved in cellular division.</text>
</comment>
<dbReference type="InterPro" id="IPR040690">
    <property type="entry name" value="FtsX_ECD"/>
</dbReference>
<feature type="transmembrane region" description="Helical" evidence="11">
    <location>
        <begin position="276"/>
        <end position="299"/>
    </location>
</feature>
<dbReference type="Pfam" id="PF18075">
    <property type="entry name" value="FtsX_ECD"/>
    <property type="match status" value="1"/>
</dbReference>
<dbReference type="GO" id="GO:0005886">
    <property type="term" value="C:plasma membrane"/>
    <property type="evidence" value="ECO:0007669"/>
    <property type="project" value="UniProtKB-SubCell"/>
</dbReference>
<dbReference type="Pfam" id="PF02687">
    <property type="entry name" value="FtsX"/>
    <property type="match status" value="1"/>
</dbReference>
<evidence type="ECO:0000256" key="1">
    <source>
        <dbReference type="ARBA" id="ARBA00003552"/>
    </source>
</evidence>
<sequence>MNPSFVLREVWEGLRGNLSMFFSIVLVTFVSLSFVATAALLQVQIGNLKNFWYDKAQLVVYLCNEYSPDSECPTGTITENEQNAVAAQLKSDALKPYIDAYYFETQQEAYDRLLAENADLPAAQFLTAEQLNSAYWVSLADPEKASLVVEAFTDQPGVAQVQDQRAYFDPIIGLLNAGTLVAGGVAAVMLFSAALLTTTTIRLSAFSRRRELAIMRLVGASSFSIQLPFILEGLFAALLGGVLSIFVVGVAVQVYLTDAVAAQFAFTNLVSLNDVLLLSPLVLGVGAILAVLASGVSTYRHIRN</sequence>
<dbReference type="PANTHER" id="PTHR47755:SF1">
    <property type="entry name" value="CELL DIVISION PROTEIN FTSX"/>
    <property type="match status" value="1"/>
</dbReference>
<keyword evidence="6" id="KW-0132">Cell division</keyword>
<evidence type="ECO:0000256" key="11">
    <source>
        <dbReference type="SAM" id="Phobius"/>
    </source>
</evidence>
<dbReference type="AlphaFoldDB" id="A0A6J6EKY5"/>
<dbReference type="Gene3D" id="3.30.70.3040">
    <property type="match status" value="1"/>
</dbReference>
<dbReference type="InterPro" id="IPR004513">
    <property type="entry name" value="FtsX"/>
</dbReference>
<dbReference type="InterPro" id="IPR003838">
    <property type="entry name" value="ABC3_permease_C"/>
</dbReference>
<evidence type="ECO:0000256" key="8">
    <source>
        <dbReference type="ARBA" id="ARBA00022989"/>
    </source>
</evidence>
<dbReference type="PIRSF" id="PIRSF003097">
    <property type="entry name" value="FtsX"/>
    <property type="match status" value="1"/>
</dbReference>
<keyword evidence="8 11" id="KW-1133">Transmembrane helix</keyword>
<evidence type="ECO:0000256" key="6">
    <source>
        <dbReference type="ARBA" id="ARBA00022618"/>
    </source>
</evidence>
<evidence type="ECO:0000256" key="2">
    <source>
        <dbReference type="ARBA" id="ARBA00004651"/>
    </source>
</evidence>
<evidence type="ECO:0000256" key="9">
    <source>
        <dbReference type="ARBA" id="ARBA00023136"/>
    </source>
</evidence>
<dbReference type="PANTHER" id="PTHR47755">
    <property type="entry name" value="CELL DIVISION PROTEIN FTSX"/>
    <property type="match status" value="1"/>
</dbReference>
<evidence type="ECO:0000256" key="4">
    <source>
        <dbReference type="ARBA" id="ARBA00021907"/>
    </source>
</evidence>
<evidence type="ECO:0000256" key="10">
    <source>
        <dbReference type="ARBA" id="ARBA00023306"/>
    </source>
</evidence>
<comment type="similarity">
    <text evidence="3">Belongs to the ABC-4 integral membrane protein family. FtsX subfamily.</text>
</comment>
<protein>
    <recommendedName>
        <fullName evidence="4">Cell division protein FtsX</fullName>
    </recommendedName>
</protein>
<evidence type="ECO:0000256" key="3">
    <source>
        <dbReference type="ARBA" id="ARBA00007379"/>
    </source>
</evidence>
<proteinExistence type="inferred from homology"/>
<accession>A0A6J6EKY5</accession>
<keyword evidence="9 11" id="KW-0472">Membrane</keyword>
<feature type="transmembrane region" description="Helical" evidence="11">
    <location>
        <begin position="238"/>
        <end position="256"/>
    </location>
</feature>
<evidence type="ECO:0000256" key="7">
    <source>
        <dbReference type="ARBA" id="ARBA00022692"/>
    </source>
</evidence>